<comment type="caution">
    <text evidence="1">The sequence shown here is derived from an EMBL/GenBank/DDBJ whole genome shotgun (WGS) entry which is preliminary data.</text>
</comment>
<sequence>MCVGAVDGPAVIRSVSGDVYLGSADDVRAEVTSGDVTVSDLAGRAEICTVSRDIRGRATAAGSVCARSVSGNVIVPASPTARAEGLTVNATSRIGRVTVPP</sequence>
<reference evidence="2" key="1">
    <citation type="journal article" date="2019" name="Int. J. Syst. Evol. Microbiol.">
        <title>The Global Catalogue of Microorganisms (GCM) 10K type strain sequencing project: providing services to taxonomists for standard genome sequencing and annotation.</title>
        <authorList>
            <consortium name="The Broad Institute Genomics Platform"/>
            <consortium name="The Broad Institute Genome Sequencing Center for Infectious Disease"/>
            <person name="Wu L."/>
            <person name="Ma J."/>
        </authorList>
    </citation>
    <scope>NUCLEOTIDE SEQUENCE [LARGE SCALE GENOMIC DNA]</scope>
    <source>
        <strain evidence="2">JCM 3369</strain>
    </source>
</reference>
<organism evidence="1 2">
    <name type="scientific">Actinomadura yumaensis</name>
    <dbReference type="NCBI Taxonomy" id="111807"/>
    <lineage>
        <taxon>Bacteria</taxon>
        <taxon>Bacillati</taxon>
        <taxon>Actinomycetota</taxon>
        <taxon>Actinomycetes</taxon>
        <taxon>Streptosporangiales</taxon>
        <taxon>Thermomonosporaceae</taxon>
        <taxon>Actinomadura</taxon>
    </lineage>
</organism>
<evidence type="ECO:0000313" key="2">
    <source>
        <dbReference type="Proteomes" id="UP001596380"/>
    </source>
</evidence>
<dbReference type="RefSeq" id="WP_378046363.1">
    <property type="nucleotide sequence ID" value="NZ_JBHSXE010000001.1"/>
</dbReference>
<dbReference type="EMBL" id="JBHSXS010000007">
    <property type="protein sequence ID" value="MFC6881207.1"/>
    <property type="molecule type" value="Genomic_DNA"/>
</dbReference>
<accession>A0ABW2CHJ7</accession>
<protein>
    <recommendedName>
        <fullName evidence="3">Adhesin domain-containing protein</fullName>
    </recommendedName>
</protein>
<keyword evidence="2" id="KW-1185">Reference proteome</keyword>
<name>A0ABW2CHJ7_9ACTN</name>
<evidence type="ECO:0008006" key="3">
    <source>
        <dbReference type="Google" id="ProtNLM"/>
    </source>
</evidence>
<evidence type="ECO:0000313" key="1">
    <source>
        <dbReference type="EMBL" id="MFC6881207.1"/>
    </source>
</evidence>
<gene>
    <name evidence="1" type="ORF">ACFQKB_15675</name>
</gene>
<proteinExistence type="predicted"/>
<dbReference type="Proteomes" id="UP001596380">
    <property type="component" value="Unassembled WGS sequence"/>
</dbReference>